<feature type="domain" description="NadR/Ttd14 AAA" evidence="1">
    <location>
        <begin position="4"/>
        <end position="160"/>
    </location>
</feature>
<accession>A0ABR7Z194</accession>
<evidence type="ECO:0000313" key="2">
    <source>
        <dbReference type="EMBL" id="MBD1599266.1"/>
    </source>
</evidence>
<dbReference type="EMBL" id="JAAOCA010000012">
    <property type="protein sequence ID" value="MBD1599266.1"/>
    <property type="molecule type" value="Genomic_DNA"/>
</dbReference>
<dbReference type="InterPro" id="IPR027417">
    <property type="entry name" value="P-loop_NTPase"/>
</dbReference>
<evidence type="ECO:0000259" key="1">
    <source>
        <dbReference type="Pfam" id="PF13521"/>
    </source>
</evidence>
<dbReference type="Gene3D" id="3.40.50.300">
    <property type="entry name" value="P-loop containing nucleotide triphosphate hydrolases"/>
    <property type="match status" value="1"/>
</dbReference>
<dbReference type="RefSeq" id="WP_190420416.1">
    <property type="nucleotide sequence ID" value="NZ_JAAOCA010000012.1"/>
</dbReference>
<dbReference type="Pfam" id="PF13521">
    <property type="entry name" value="AAA_28"/>
    <property type="match status" value="1"/>
</dbReference>
<dbReference type="Proteomes" id="UP000805841">
    <property type="component" value="Unassembled WGS sequence"/>
</dbReference>
<reference evidence="2 3" key="1">
    <citation type="journal article" date="2020" name="Insects">
        <title>Bacteria Belonging to Pseudomonas typographi sp. nov. from the Bark Beetle Ips typographus Have Genomic Potential to Aid in the Host Ecology.</title>
        <authorList>
            <person name="Peral-Aranega E."/>
            <person name="Saati-Santamaria Z."/>
            <person name="Kolarik M."/>
            <person name="Rivas R."/>
            <person name="Garcia-Fraile P."/>
        </authorList>
    </citation>
    <scope>NUCLEOTIDE SEQUENCE [LARGE SCALE GENOMIC DNA]</scope>
    <source>
        <strain evidence="2 3">CA3A</strain>
    </source>
</reference>
<evidence type="ECO:0000313" key="3">
    <source>
        <dbReference type="Proteomes" id="UP000805841"/>
    </source>
</evidence>
<dbReference type="SUPFAM" id="SSF52540">
    <property type="entry name" value="P-loop containing nucleoside triphosphate hydrolases"/>
    <property type="match status" value="1"/>
</dbReference>
<proteinExistence type="predicted"/>
<keyword evidence="3" id="KW-1185">Reference proteome</keyword>
<dbReference type="PANTHER" id="PTHR37512:SF1">
    <property type="entry name" value="NADR_TTD14 AAA DOMAIN-CONTAINING PROTEIN"/>
    <property type="match status" value="1"/>
</dbReference>
<dbReference type="InterPro" id="IPR038727">
    <property type="entry name" value="NadR/Ttd14_AAA_dom"/>
</dbReference>
<organism evidence="2 3">
    <name type="scientific">Pseudomonas typographi</name>
    <dbReference type="NCBI Taxonomy" id="2715964"/>
    <lineage>
        <taxon>Bacteria</taxon>
        <taxon>Pseudomonadati</taxon>
        <taxon>Pseudomonadota</taxon>
        <taxon>Gammaproteobacteria</taxon>
        <taxon>Pseudomonadales</taxon>
        <taxon>Pseudomonadaceae</taxon>
        <taxon>Pseudomonas</taxon>
    </lineage>
</organism>
<comment type="caution">
    <text evidence="2">The sequence shown here is derived from an EMBL/GenBank/DDBJ whole genome shotgun (WGS) entry which is preliminary data.</text>
</comment>
<dbReference type="InterPro" id="IPR052735">
    <property type="entry name" value="NAD_biosynth-regulator"/>
</dbReference>
<gene>
    <name evidence="2" type="ORF">HAQ05_11200</name>
</gene>
<protein>
    <submittedName>
        <fullName evidence="2">AAA family ATPase</fullName>
    </submittedName>
</protein>
<name>A0ABR7Z194_9PSED</name>
<sequence length="174" mass="19273">MKVVTLLGPESTGKSALARHLQARLGGEVVEEYVRTYVAALPRDTTLADVTPIAEGQLAAEDAARARQPSLLLLDTHLLSNRLWSLALFGACPGWLEPELLRRRYDLALVLSPDGVPWCADGQRCQPVLADRVAFFEATVHWLGEHAQPYRVISGNWRTRETEAQRHIAALLKS</sequence>
<dbReference type="PANTHER" id="PTHR37512">
    <property type="entry name" value="TRIFUNCTIONAL NAD BIOSYNTHESIS/REGULATOR PROTEIN NADR"/>
    <property type="match status" value="1"/>
</dbReference>